<dbReference type="OrthoDB" id="4470569at2"/>
<dbReference type="PROSITE" id="PS00166">
    <property type="entry name" value="ENOYL_COA_HYDRATASE"/>
    <property type="match status" value="1"/>
</dbReference>
<dbReference type="NCBIfam" id="NF006100">
    <property type="entry name" value="PRK08252.1"/>
    <property type="match status" value="1"/>
</dbReference>
<organism evidence="7 8">
    <name type="scientific">Aeromicrobium fastidiosum</name>
    <dbReference type="NCBI Taxonomy" id="52699"/>
    <lineage>
        <taxon>Bacteria</taxon>
        <taxon>Bacillati</taxon>
        <taxon>Actinomycetota</taxon>
        <taxon>Actinomycetes</taxon>
        <taxon>Propionibacteriales</taxon>
        <taxon>Nocardioidaceae</taxon>
        <taxon>Aeromicrobium</taxon>
    </lineage>
</organism>
<dbReference type="SUPFAM" id="SSF52096">
    <property type="entry name" value="ClpP/crotonase"/>
    <property type="match status" value="1"/>
</dbReference>
<dbReference type="Gene3D" id="3.90.226.10">
    <property type="entry name" value="2-enoyl-CoA Hydratase, Chain A, domain 1"/>
    <property type="match status" value="1"/>
</dbReference>
<comment type="catalytic activity">
    <reaction evidence="5">
        <text>a 4-saturated-(3S)-3-hydroxyacyl-CoA = a (3E)-enoyl-CoA + H2O</text>
        <dbReference type="Rhea" id="RHEA:20724"/>
        <dbReference type="ChEBI" id="CHEBI:15377"/>
        <dbReference type="ChEBI" id="CHEBI:58521"/>
        <dbReference type="ChEBI" id="CHEBI:137480"/>
        <dbReference type="EC" id="4.2.1.17"/>
    </reaction>
</comment>
<dbReference type="Pfam" id="PF00378">
    <property type="entry name" value="ECH_1"/>
    <property type="match status" value="1"/>
</dbReference>
<dbReference type="AlphaFoldDB" id="A0A641AP63"/>
<dbReference type="InterPro" id="IPR001753">
    <property type="entry name" value="Enoyl-CoA_hydra/iso"/>
</dbReference>
<dbReference type="InterPro" id="IPR014748">
    <property type="entry name" value="Enoyl-CoA_hydra_C"/>
</dbReference>
<protein>
    <recommendedName>
        <fullName evidence="2">enoyl-CoA hydratase</fullName>
        <ecNumber evidence="2">4.2.1.17</ecNumber>
    </recommendedName>
</protein>
<dbReference type="GO" id="GO:0004300">
    <property type="term" value="F:enoyl-CoA hydratase activity"/>
    <property type="evidence" value="ECO:0007669"/>
    <property type="project" value="UniProtKB-EC"/>
</dbReference>
<proteinExistence type="inferred from homology"/>
<gene>
    <name evidence="7" type="ORF">ESP62_001340</name>
</gene>
<evidence type="ECO:0000256" key="2">
    <source>
        <dbReference type="ARBA" id="ARBA00012076"/>
    </source>
</evidence>
<reference evidence="7" key="1">
    <citation type="submission" date="2019-09" db="EMBL/GenBank/DDBJ databases">
        <authorList>
            <person name="Li J."/>
        </authorList>
    </citation>
    <scope>NUCLEOTIDE SEQUENCE [LARGE SCALE GENOMIC DNA]</scope>
    <source>
        <strain evidence="7">NRBC 14897</strain>
    </source>
</reference>
<evidence type="ECO:0000256" key="6">
    <source>
        <dbReference type="RuleBase" id="RU003707"/>
    </source>
</evidence>
<dbReference type="EMBL" id="SDPP02000001">
    <property type="protein sequence ID" value="KAA1379884.1"/>
    <property type="molecule type" value="Genomic_DNA"/>
</dbReference>
<dbReference type="RefSeq" id="WP_129179824.1">
    <property type="nucleotide sequence ID" value="NZ_JAGIOG010000001.1"/>
</dbReference>
<dbReference type="InterPro" id="IPR029045">
    <property type="entry name" value="ClpP/crotonase-like_dom_sf"/>
</dbReference>
<dbReference type="Gene3D" id="1.10.12.10">
    <property type="entry name" value="Lyase 2-enoyl-coa Hydratase, Chain A, domain 2"/>
    <property type="match status" value="1"/>
</dbReference>
<sequence length="255" mass="25974">MSGTIRLEVSDGIATITIDRPAVRNAIDKATADALAAAVDEVDARPDVVVAILTGAGGVFSAGMDLKAFSATGERPLHAERGAFGFVRKPPAKPVIAAIEGNALGGGLELALSCDLIVAARSAKLGLPEVKRGLVAAAGGVLRLPRRVPQALAMEMILTGDPITAEQAAAAGLVNRIADDGAAVDVARSLAVSIAANAPLAVLTAKRLVSASPDWSLEDAFDLQVPFTDAVRSSRDAAEGALAFAQKRAPVWSGQ</sequence>
<evidence type="ECO:0000256" key="5">
    <source>
        <dbReference type="ARBA" id="ARBA00023717"/>
    </source>
</evidence>
<dbReference type="CDD" id="cd06558">
    <property type="entry name" value="crotonase-like"/>
    <property type="match status" value="1"/>
</dbReference>
<keyword evidence="3" id="KW-0456">Lyase</keyword>
<name>A0A641AP63_9ACTN</name>
<evidence type="ECO:0000313" key="7">
    <source>
        <dbReference type="EMBL" id="KAA1379884.1"/>
    </source>
</evidence>
<accession>A0A641AP63</accession>
<dbReference type="FunFam" id="3.90.226.10:FF:000009">
    <property type="entry name" value="Carnitinyl-CoA dehydratase"/>
    <property type="match status" value="1"/>
</dbReference>
<keyword evidence="8" id="KW-1185">Reference proteome</keyword>
<evidence type="ECO:0000256" key="1">
    <source>
        <dbReference type="ARBA" id="ARBA00005254"/>
    </source>
</evidence>
<comment type="catalytic activity">
    <reaction evidence="4">
        <text>a (3S)-3-hydroxyacyl-CoA = a (2E)-enoyl-CoA + H2O</text>
        <dbReference type="Rhea" id="RHEA:16105"/>
        <dbReference type="ChEBI" id="CHEBI:15377"/>
        <dbReference type="ChEBI" id="CHEBI:57318"/>
        <dbReference type="ChEBI" id="CHEBI:58856"/>
        <dbReference type="EC" id="4.2.1.17"/>
    </reaction>
</comment>
<dbReference type="PANTHER" id="PTHR43802">
    <property type="entry name" value="ENOYL-COA HYDRATASE"/>
    <property type="match status" value="1"/>
</dbReference>
<dbReference type="PANTHER" id="PTHR43802:SF1">
    <property type="entry name" value="IP11341P-RELATED"/>
    <property type="match status" value="1"/>
</dbReference>
<comment type="caution">
    <text evidence="7">The sequence shown here is derived from an EMBL/GenBank/DDBJ whole genome shotgun (WGS) entry which is preliminary data.</text>
</comment>
<evidence type="ECO:0000256" key="3">
    <source>
        <dbReference type="ARBA" id="ARBA00023239"/>
    </source>
</evidence>
<dbReference type="Proteomes" id="UP001515100">
    <property type="component" value="Unassembled WGS sequence"/>
</dbReference>
<evidence type="ECO:0000256" key="4">
    <source>
        <dbReference type="ARBA" id="ARBA00023709"/>
    </source>
</evidence>
<comment type="similarity">
    <text evidence="1 6">Belongs to the enoyl-CoA hydratase/isomerase family.</text>
</comment>
<dbReference type="InterPro" id="IPR018376">
    <property type="entry name" value="Enoyl-CoA_hyd/isom_CS"/>
</dbReference>
<evidence type="ECO:0000313" key="8">
    <source>
        <dbReference type="Proteomes" id="UP001515100"/>
    </source>
</evidence>
<dbReference type="EC" id="4.2.1.17" evidence="2"/>